<sequence length="369" mass="43560">MILNNTDQAIDNLYYLLWLKDSGLKDSSFVVKIPDTIIIKSNQIMNWFFSSKNNDGILVKKDYNLNHKNIFETFTRKISKSGIVAYFIENIKTNSSENEIVIRYFTKEKFREFLFAEKEVIRSGILQKFIDPYGENQTLIQAIYSPQLCIFSKRVNYRHLYDNSYDPYERLLTFDGAEMYSRTVPLRGNSIRLQDEQLPANIPLKKMKNTPLNLDNNYIRPEEIKLIQTTNTMRPIQLENDIKCFHCQEKIQSKDLVPVTYEFIINNFEENPNAQYSKVSNVEVIEVPPVPNFVLKNKNSKFIKDQTSQIPALLAKLYPKLSLENYLKFRKNQKFLNQKFQQHIQQKRSNYVNIVIQILQDIQKLVEHL</sequence>
<evidence type="ECO:0000313" key="1">
    <source>
        <dbReference type="EMBL" id="EGR32322.1"/>
    </source>
</evidence>
<dbReference type="GeneID" id="14908482"/>
<dbReference type="AlphaFoldDB" id="G0QR37"/>
<proteinExistence type="predicted"/>
<protein>
    <submittedName>
        <fullName evidence="1">Uncharacterized protein</fullName>
    </submittedName>
</protein>
<dbReference type="OMA" id="KLYQPLW"/>
<dbReference type="Proteomes" id="UP000008983">
    <property type="component" value="Unassembled WGS sequence"/>
</dbReference>
<dbReference type="RefSeq" id="XP_004035808.1">
    <property type="nucleotide sequence ID" value="XM_004035760.1"/>
</dbReference>
<keyword evidence="2" id="KW-1185">Reference proteome</keyword>
<gene>
    <name evidence="1" type="ORF">IMG5_088100</name>
</gene>
<dbReference type="OrthoDB" id="298589at2759"/>
<organism evidence="1 2">
    <name type="scientific">Ichthyophthirius multifiliis</name>
    <name type="common">White spot disease agent</name>
    <name type="synonym">Ich</name>
    <dbReference type="NCBI Taxonomy" id="5932"/>
    <lineage>
        <taxon>Eukaryota</taxon>
        <taxon>Sar</taxon>
        <taxon>Alveolata</taxon>
        <taxon>Ciliophora</taxon>
        <taxon>Intramacronucleata</taxon>
        <taxon>Oligohymenophorea</taxon>
        <taxon>Hymenostomatida</taxon>
        <taxon>Ophryoglenina</taxon>
        <taxon>Ichthyophthirius</taxon>
    </lineage>
</organism>
<dbReference type="eggNOG" id="ENOG502QWT8">
    <property type="taxonomic scope" value="Eukaryota"/>
</dbReference>
<reference evidence="1 2" key="1">
    <citation type="submission" date="2011-07" db="EMBL/GenBank/DDBJ databases">
        <authorList>
            <person name="Coyne R."/>
            <person name="Brami D."/>
            <person name="Johnson J."/>
            <person name="Hostetler J."/>
            <person name="Hannick L."/>
            <person name="Clark T."/>
            <person name="Cassidy-Hanley D."/>
            <person name="Inman J."/>
        </authorList>
    </citation>
    <scope>NUCLEOTIDE SEQUENCE [LARGE SCALE GENOMIC DNA]</scope>
    <source>
        <strain evidence="1 2">G5</strain>
    </source>
</reference>
<name>G0QR37_ICHMU</name>
<dbReference type="EMBL" id="GL983718">
    <property type="protein sequence ID" value="EGR32322.1"/>
    <property type="molecule type" value="Genomic_DNA"/>
</dbReference>
<evidence type="ECO:0000313" key="2">
    <source>
        <dbReference type="Proteomes" id="UP000008983"/>
    </source>
</evidence>
<dbReference type="InParanoid" id="G0QR37"/>
<accession>G0QR37</accession>